<protein>
    <submittedName>
        <fullName evidence="2">Uncharacterized protein</fullName>
    </submittedName>
</protein>
<proteinExistence type="predicted"/>
<sequence length="153" mass="16963">MIKPCMSVFPGALPNGTSPGVAERRCLFCFFSGCRCRCFKPVDRSLEGSSELPSILVRLVSCGFSVAGARARRPVVGLVNHGCSFRRQHMRDCKYQGLDLGLPPSHFDSRRSLFSMSTWCMFGGVWRLWWLLLQIKLVLVCVSALAAGEGFDP</sequence>
<keyword evidence="1" id="KW-1133">Transmembrane helix</keyword>
<dbReference type="Proteomes" id="UP000266723">
    <property type="component" value="Unassembled WGS sequence"/>
</dbReference>
<feature type="transmembrane region" description="Helical" evidence="1">
    <location>
        <begin position="128"/>
        <end position="147"/>
    </location>
</feature>
<evidence type="ECO:0000313" key="2">
    <source>
        <dbReference type="EMBL" id="KAF3562913.1"/>
    </source>
</evidence>
<name>A0ABQ7CS99_BRACR</name>
<gene>
    <name evidence="2" type="ORF">DY000_02012658</name>
</gene>
<evidence type="ECO:0000256" key="1">
    <source>
        <dbReference type="SAM" id="Phobius"/>
    </source>
</evidence>
<accession>A0ABQ7CS99</accession>
<organism evidence="2 3">
    <name type="scientific">Brassica cretica</name>
    <name type="common">Mustard</name>
    <dbReference type="NCBI Taxonomy" id="69181"/>
    <lineage>
        <taxon>Eukaryota</taxon>
        <taxon>Viridiplantae</taxon>
        <taxon>Streptophyta</taxon>
        <taxon>Embryophyta</taxon>
        <taxon>Tracheophyta</taxon>
        <taxon>Spermatophyta</taxon>
        <taxon>Magnoliopsida</taxon>
        <taxon>eudicotyledons</taxon>
        <taxon>Gunneridae</taxon>
        <taxon>Pentapetalae</taxon>
        <taxon>rosids</taxon>
        <taxon>malvids</taxon>
        <taxon>Brassicales</taxon>
        <taxon>Brassicaceae</taxon>
        <taxon>Brassiceae</taxon>
        <taxon>Brassica</taxon>
    </lineage>
</organism>
<dbReference type="EMBL" id="QGKV02000759">
    <property type="protein sequence ID" value="KAF3562913.1"/>
    <property type="molecule type" value="Genomic_DNA"/>
</dbReference>
<keyword evidence="3" id="KW-1185">Reference proteome</keyword>
<keyword evidence="1" id="KW-0472">Membrane</keyword>
<reference evidence="2 3" key="1">
    <citation type="journal article" date="2020" name="BMC Genomics">
        <title>Intraspecific diversification of the crop wild relative Brassica cretica Lam. using demographic model selection.</title>
        <authorList>
            <person name="Kioukis A."/>
            <person name="Michalopoulou V.A."/>
            <person name="Briers L."/>
            <person name="Pirintsos S."/>
            <person name="Studholme D.J."/>
            <person name="Pavlidis P."/>
            <person name="Sarris P.F."/>
        </authorList>
    </citation>
    <scope>NUCLEOTIDE SEQUENCE [LARGE SCALE GENOMIC DNA]</scope>
    <source>
        <strain evidence="3">cv. PFS-1207/04</strain>
    </source>
</reference>
<evidence type="ECO:0000313" key="3">
    <source>
        <dbReference type="Proteomes" id="UP000266723"/>
    </source>
</evidence>
<comment type="caution">
    <text evidence="2">The sequence shown here is derived from an EMBL/GenBank/DDBJ whole genome shotgun (WGS) entry which is preliminary data.</text>
</comment>
<keyword evidence="1" id="KW-0812">Transmembrane</keyword>